<feature type="transmembrane region" description="Helical" evidence="1">
    <location>
        <begin position="221"/>
        <end position="245"/>
    </location>
</feature>
<dbReference type="Proteomes" id="UP000254869">
    <property type="component" value="Unassembled WGS sequence"/>
</dbReference>
<gene>
    <name evidence="2" type="ORF">DFR76_106553</name>
</gene>
<dbReference type="EMBL" id="QQBC01000006">
    <property type="protein sequence ID" value="RDI65681.1"/>
    <property type="molecule type" value="Genomic_DNA"/>
</dbReference>
<feature type="transmembrane region" description="Helical" evidence="1">
    <location>
        <begin position="24"/>
        <end position="41"/>
    </location>
</feature>
<comment type="caution">
    <text evidence="2">The sequence shown here is derived from an EMBL/GenBank/DDBJ whole genome shotgun (WGS) entry which is preliminary data.</text>
</comment>
<dbReference type="InterPro" id="IPR010640">
    <property type="entry name" value="Low_temperature_requirement_A"/>
</dbReference>
<feature type="transmembrane region" description="Helical" evidence="1">
    <location>
        <begin position="166"/>
        <end position="186"/>
    </location>
</feature>
<dbReference type="Pfam" id="PF06772">
    <property type="entry name" value="LtrA"/>
    <property type="match status" value="1"/>
</dbReference>
<name>A0A370I6E0_9NOCA</name>
<dbReference type="PANTHER" id="PTHR36840:SF1">
    <property type="entry name" value="BLL5714 PROTEIN"/>
    <property type="match status" value="1"/>
</dbReference>
<keyword evidence="1" id="KW-1133">Transmembrane helix</keyword>
<evidence type="ECO:0000313" key="2">
    <source>
        <dbReference type="EMBL" id="RDI65681.1"/>
    </source>
</evidence>
<proteinExistence type="predicted"/>
<dbReference type="AlphaFoldDB" id="A0A370I6E0"/>
<feature type="transmembrane region" description="Helical" evidence="1">
    <location>
        <begin position="266"/>
        <end position="288"/>
    </location>
</feature>
<keyword evidence="1" id="KW-0472">Membrane</keyword>
<organism evidence="2 3">
    <name type="scientific">Nocardia pseudobrasiliensis</name>
    <dbReference type="NCBI Taxonomy" id="45979"/>
    <lineage>
        <taxon>Bacteria</taxon>
        <taxon>Bacillati</taxon>
        <taxon>Actinomycetota</taxon>
        <taxon>Actinomycetes</taxon>
        <taxon>Mycobacteriales</taxon>
        <taxon>Nocardiaceae</taxon>
        <taxon>Nocardia</taxon>
    </lineage>
</organism>
<feature type="transmembrane region" description="Helical" evidence="1">
    <location>
        <begin position="83"/>
        <end position="103"/>
    </location>
</feature>
<dbReference type="RefSeq" id="WP_067994966.1">
    <property type="nucleotide sequence ID" value="NZ_QQBC01000006.1"/>
</dbReference>
<feature type="transmembrane region" description="Helical" evidence="1">
    <location>
        <begin position="198"/>
        <end position="215"/>
    </location>
</feature>
<evidence type="ECO:0000313" key="3">
    <source>
        <dbReference type="Proteomes" id="UP000254869"/>
    </source>
</evidence>
<protein>
    <submittedName>
        <fullName evidence="2">Low temperature requirement protein LtrA</fullName>
    </submittedName>
</protein>
<keyword evidence="1" id="KW-0812">Transmembrane</keyword>
<sequence>MTSDIPAETVAAEGGQIRASTLELFFDLVFVFAITQLTHAFTEHPGWPALGRVMLVFAITWWMYSGYVWLTNEVAPSSTTRRTGLLVGMFGFLVIALAVPGAFEGSGVAFGVGYLVVNTVHSVLFWANGGGRVAATMLRLVPLNTVSALLVLIGGCVHGWPRYLLWTAALAVQIVTPYLFDPGGFVIRASHFCERHGLVLLIAIGESVVAIGAGLEGEEITIGLLAMVALALTLAYVLWWAYFGMDDERGEHALAQVPDARRGRPAVLAYGYALYPMLVGIILTAAGIRTVLAQGHSSVPVSAALALSGGVALFLFGQGCFRLALGLPRPWLRMLGALAVLATAPIGVAWVGWAQLLTLVIVAYGPIIADDLLSLRAGEHNAYL</sequence>
<feature type="transmembrane region" description="Helical" evidence="1">
    <location>
        <begin position="53"/>
        <end position="71"/>
    </location>
</feature>
<dbReference type="PANTHER" id="PTHR36840">
    <property type="entry name" value="BLL5714 PROTEIN"/>
    <property type="match status" value="1"/>
</dbReference>
<keyword evidence="3" id="KW-1185">Reference proteome</keyword>
<reference evidence="2 3" key="1">
    <citation type="submission" date="2018-07" db="EMBL/GenBank/DDBJ databases">
        <title>Genomic Encyclopedia of Type Strains, Phase IV (KMG-IV): sequencing the most valuable type-strain genomes for metagenomic binning, comparative biology and taxonomic classification.</title>
        <authorList>
            <person name="Goeker M."/>
        </authorList>
    </citation>
    <scope>NUCLEOTIDE SEQUENCE [LARGE SCALE GENOMIC DNA]</scope>
    <source>
        <strain evidence="2 3">DSM 44290</strain>
    </source>
</reference>
<dbReference type="STRING" id="1210086.GCA_001613105_01885"/>
<evidence type="ECO:0000256" key="1">
    <source>
        <dbReference type="SAM" id="Phobius"/>
    </source>
</evidence>
<feature type="transmembrane region" description="Helical" evidence="1">
    <location>
        <begin position="140"/>
        <end position="160"/>
    </location>
</feature>
<feature type="transmembrane region" description="Helical" evidence="1">
    <location>
        <begin position="109"/>
        <end position="128"/>
    </location>
</feature>
<feature type="transmembrane region" description="Helical" evidence="1">
    <location>
        <begin position="337"/>
        <end position="364"/>
    </location>
</feature>
<accession>A0A370I6E0</accession>
<feature type="transmembrane region" description="Helical" evidence="1">
    <location>
        <begin position="300"/>
        <end position="325"/>
    </location>
</feature>